<protein>
    <submittedName>
        <fullName evidence="1">Uncharacterized protein</fullName>
    </submittedName>
</protein>
<keyword evidence="2" id="KW-1185">Reference proteome</keyword>
<name>A0A844XSY4_9SPHN</name>
<dbReference type="AlphaFoldDB" id="A0A844XSY4"/>
<accession>A0A844XSY4</accession>
<dbReference type="OrthoDB" id="7409017at2"/>
<evidence type="ECO:0000313" key="1">
    <source>
        <dbReference type="EMBL" id="MXO48780.1"/>
    </source>
</evidence>
<sequence>MNIHRLDLDVAIYRDRVQVTHRGTETFVDQRAEYPFSTEQSVVGHARFLEDTIVRAIRQIVREGGFSLRNPIAHVIRCDGGFNEEEKAIVENALHETGMKEVIFELDD</sequence>
<gene>
    <name evidence="1" type="ORF">GRI69_10985</name>
</gene>
<dbReference type="Proteomes" id="UP000448199">
    <property type="component" value="Unassembled WGS sequence"/>
</dbReference>
<dbReference type="RefSeq" id="WP_160728323.1">
    <property type="nucleotide sequence ID" value="NZ_WTYC01000005.1"/>
</dbReference>
<organism evidence="1 2">
    <name type="scientific">Qipengyuania vulgaris</name>
    <dbReference type="NCBI Taxonomy" id="291985"/>
    <lineage>
        <taxon>Bacteria</taxon>
        <taxon>Pseudomonadati</taxon>
        <taxon>Pseudomonadota</taxon>
        <taxon>Alphaproteobacteria</taxon>
        <taxon>Sphingomonadales</taxon>
        <taxon>Erythrobacteraceae</taxon>
        <taxon>Qipengyuania</taxon>
    </lineage>
</organism>
<reference evidence="1 2" key="1">
    <citation type="submission" date="2019-12" db="EMBL/GenBank/DDBJ databases">
        <title>Genomic-based taxomic classification of the family Erythrobacteraceae.</title>
        <authorList>
            <person name="Xu L."/>
        </authorList>
    </citation>
    <scope>NUCLEOTIDE SEQUENCE [LARGE SCALE GENOMIC DNA]</scope>
    <source>
        <strain evidence="1 2">DSM 17792</strain>
    </source>
</reference>
<evidence type="ECO:0000313" key="2">
    <source>
        <dbReference type="Proteomes" id="UP000448199"/>
    </source>
</evidence>
<dbReference type="EMBL" id="WTYC01000005">
    <property type="protein sequence ID" value="MXO48780.1"/>
    <property type="molecule type" value="Genomic_DNA"/>
</dbReference>
<proteinExistence type="predicted"/>
<comment type="caution">
    <text evidence="1">The sequence shown here is derived from an EMBL/GenBank/DDBJ whole genome shotgun (WGS) entry which is preliminary data.</text>
</comment>